<dbReference type="EnsemblPlants" id="OPUNC11G19420.1">
    <property type="protein sequence ID" value="OPUNC11G19420.1"/>
    <property type="gene ID" value="OPUNC11G19420"/>
</dbReference>
<keyword evidence="2" id="KW-1185">Reference proteome</keyword>
<accession>A0A0E0MI84</accession>
<organism evidence="1">
    <name type="scientific">Oryza punctata</name>
    <name type="common">Red rice</name>
    <dbReference type="NCBI Taxonomy" id="4537"/>
    <lineage>
        <taxon>Eukaryota</taxon>
        <taxon>Viridiplantae</taxon>
        <taxon>Streptophyta</taxon>
        <taxon>Embryophyta</taxon>
        <taxon>Tracheophyta</taxon>
        <taxon>Spermatophyta</taxon>
        <taxon>Magnoliopsida</taxon>
        <taxon>Liliopsida</taxon>
        <taxon>Poales</taxon>
        <taxon>Poaceae</taxon>
        <taxon>BOP clade</taxon>
        <taxon>Oryzoideae</taxon>
        <taxon>Oryzeae</taxon>
        <taxon>Oryzinae</taxon>
        <taxon>Oryza</taxon>
    </lineage>
</organism>
<dbReference type="AlphaFoldDB" id="A0A0E0MI84"/>
<evidence type="ECO:0000313" key="2">
    <source>
        <dbReference type="Proteomes" id="UP000026962"/>
    </source>
</evidence>
<reference evidence="1" key="2">
    <citation type="submission" date="2018-05" db="EMBL/GenBank/DDBJ databases">
        <title>OpunRS2 (Oryza punctata Reference Sequence Version 2).</title>
        <authorList>
            <person name="Zhang J."/>
            <person name="Kudrna D."/>
            <person name="Lee S."/>
            <person name="Talag J."/>
            <person name="Welchert J."/>
            <person name="Wing R.A."/>
        </authorList>
    </citation>
    <scope>NUCLEOTIDE SEQUENCE [LARGE SCALE GENOMIC DNA]</scope>
</reference>
<dbReference type="Proteomes" id="UP000026962">
    <property type="component" value="Chromosome 11"/>
</dbReference>
<dbReference type="Gramene" id="OPUNC11G19420.1">
    <property type="protein sequence ID" value="OPUNC11G19420.1"/>
    <property type="gene ID" value="OPUNC11G19420"/>
</dbReference>
<proteinExistence type="predicted"/>
<evidence type="ECO:0000313" key="1">
    <source>
        <dbReference type="EnsemblPlants" id="OPUNC11G19420.1"/>
    </source>
</evidence>
<protein>
    <submittedName>
        <fullName evidence="1">Uncharacterized protein</fullName>
    </submittedName>
</protein>
<dbReference type="eggNOG" id="ENOG502R77U">
    <property type="taxonomic scope" value="Eukaryota"/>
</dbReference>
<reference evidence="1" key="1">
    <citation type="submission" date="2015-04" db="UniProtKB">
        <authorList>
            <consortium name="EnsemblPlants"/>
        </authorList>
    </citation>
    <scope>IDENTIFICATION</scope>
</reference>
<dbReference type="HOGENOM" id="CLU_678596_0_0_1"/>
<name>A0A0E0MI84_ORYPU</name>
<sequence length="406" mass="44711">MFRYTTYVPSSPWDGVLGAYSELASRARGVVLPKLRASIVAGAIAGMDALDETRHPQILHGILEPLAVHITVELLRMLLHSGPPMGTRKSNRTSEKSTVRNKWTGIRTSTRLGIWAAVRARSTYAPNFAAAQLCSRPGCCGSCKLELALGRDDLISWLSPEHRADEVVRRRPLGGQRSGTDHEGLDYVPHIARDIWAAPPRRARCASWLACTGGHLPAEGSRIECSSPLSIACLTTSRIPRGGGFPVSRCRMMIPREYTSECGVSIPIIWNSGSMYTEVPLPLGVMSPVVWNRQMPPKSLSLLTKLASRRMFAGFRLPWTIGCGLTECQVVLEAAFGEELEVAKRRSTVQKTSKSSIRKERLKEGGECMRIERRPIRCAIITTLPTVLEQFSLAGSTPCPCEDKHR</sequence>